<feature type="signal peptide" evidence="1">
    <location>
        <begin position="1"/>
        <end position="17"/>
    </location>
</feature>
<name>A0ABY4KH01_9FLAO</name>
<evidence type="ECO:0000313" key="2">
    <source>
        <dbReference type="EMBL" id="UPQ79650.1"/>
    </source>
</evidence>
<dbReference type="Proteomes" id="UP000830583">
    <property type="component" value="Chromosome"/>
</dbReference>
<evidence type="ECO:0000256" key="1">
    <source>
        <dbReference type="SAM" id="SignalP"/>
    </source>
</evidence>
<protein>
    <submittedName>
        <fullName evidence="2">DUF2891 domain-containing protein</fullName>
    </submittedName>
</protein>
<keyword evidence="1" id="KW-0732">Signal</keyword>
<accession>A0ABY4KH01</accession>
<gene>
    <name evidence="2" type="ORF">M0M57_02145</name>
</gene>
<keyword evidence="3" id="KW-1185">Reference proteome</keyword>
<dbReference type="EMBL" id="CP096205">
    <property type="protein sequence ID" value="UPQ79650.1"/>
    <property type="molecule type" value="Genomic_DNA"/>
</dbReference>
<proteinExistence type="predicted"/>
<feature type="chain" id="PRO_5045975094" evidence="1">
    <location>
        <begin position="18"/>
        <end position="354"/>
    </location>
</feature>
<sequence>MKYFLVGLLLFSNGILAQKLSVEQANHLATLPLKCLQQEYPNKLNQLLLDSTEINSPQKLHPAFYGCFDWHSSVHGHWSLVYLLNNFPVLANKNEIIDKLKTNLSKDNIQVELDYFSKNHEKSFERTYGWNWLLKLQLELEVSKEPFAKELAQNLKPLSDLIIARYAEFLPKLLYPVRAGTHNNTAFGLTFAWDYAVFSNNKEFQNLIIENAKRLFLSDENCPINWEPSGTDFLSPCMEEIGIMSRILPEKEFLSWLKKFNKNIFKKDFKWEVARVSDRTDGHLVHLDGLNFSRAWNFYHLIKLYPKHFAHLKQLAEKHLNFSLPSVVDGNYEGEHWLASFALKAFEEFDSKNK</sequence>
<reference evidence="2" key="1">
    <citation type="submission" date="2022-04" db="EMBL/GenBank/DDBJ databases">
        <title>Consumption of N2O by Flavobacterium azooxidireducens sp. nov. isolated from Decomposing Leaf Litter of Phragmites australis (Cav.).</title>
        <authorList>
            <person name="Behrendt U."/>
            <person name="Spanner T."/>
            <person name="Augustin J."/>
            <person name="Horn M.A."/>
            <person name="Kolb S."/>
            <person name="Ulrich A."/>
        </authorList>
    </citation>
    <scope>NUCLEOTIDE SEQUENCE</scope>
    <source>
        <strain evidence="2">IGB 4-14</strain>
    </source>
</reference>
<evidence type="ECO:0000313" key="3">
    <source>
        <dbReference type="Proteomes" id="UP000830583"/>
    </source>
</evidence>
<organism evidence="2 3">
    <name type="scientific">Flavobacterium azooxidireducens</name>
    <dbReference type="NCBI Taxonomy" id="1871076"/>
    <lineage>
        <taxon>Bacteria</taxon>
        <taxon>Pseudomonadati</taxon>
        <taxon>Bacteroidota</taxon>
        <taxon>Flavobacteriia</taxon>
        <taxon>Flavobacteriales</taxon>
        <taxon>Flavobacteriaceae</taxon>
        <taxon>Flavobacterium</taxon>
    </lineage>
</organism>
<dbReference type="InterPro" id="IPR021365">
    <property type="entry name" value="DUF2891"/>
</dbReference>
<dbReference type="RefSeq" id="WP_248434951.1">
    <property type="nucleotide sequence ID" value="NZ_CP096205.1"/>
</dbReference>
<dbReference type="Pfam" id="PF11199">
    <property type="entry name" value="DUF2891"/>
    <property type="match status" value="1"/>
</dbReference>